<evidence type="ECO:0000313" key="6">
    <source>
        <dbReference type="EMBL" id="EIW75682.1"/>
    </source>
</evidence>
<dbReference type="CDD" id="cd18321">
    <property type="entry name" value="BTB_POZ_EloC"/>
    <property type="match status" value="1"/>
</dbReference>
<dbReference type="Pfam" id="PF03931">
    <property type="entry name" value="Skp1_POZ"/>
    <property type="match status" value="1"/>
</dbReference>
<dbReference type="InterPro" id="IPR039948">
    <property type="entry name" value="ELC1"/>
</dbReference>
<dbReference type="SMART" id="SM00512">
    <property type="entry name" value="Skp1"/>
    <property type="match status" value="1"/>
</dbReference>
<dbReference type="GO" id="GO:0005634">
    <property type="term" value="C:nucleus"/>
    <property type="evidence" value="ECO:0007669"/>
    <property type="project" value="UniProtKB-SubCell"/>
</dbReference>
<name>A0A5M3M8T6_CONPW</name>
<dbReference type="InterPro" id="IPR011333">
    <property type="entry name" value="SKP1/BTB/POZ_sf"/>
</dbReference>
<feature type="domain" description="SKP1 component POZ" evidence="5">
    <location>
        <begin position="22"/>
        <end position="81"/>
    </location>
</feature>
<evidence type="ECO:0000256" key="3">
    <source>
        <dbReference type="ARBA" id="ARBA00021347"/>
    </source>
</evidence>
<dbReference type="RefSeq" id="XP_007774370.1">
    <property type="nucleotide sequence ID" value="XM_007776180.1"/>
</dbReference>
<evidence type="ECO:0000256" key="1">
    <source>
        <dbReference type="ARBA" id="ARBA00004123"/>
    </source>
</evidence>
<dbReference type="OMA" id="AMVSPII"/>
<keyword evidence="7" id="KW-1185">Reference proteome</keyword>
<dbReference type="Gene3D" id="3.30.710.10">
    <property type="entry name" value="Potassium Channel Kv1.1, Chain A"/>
    <property type="match status" value="1"/>
</dbReference>
<dbReference type="SUPFAM" id="SSF54695">
    <property type="entry name" value="POZ domain"/>
    <property type="match status" value="1"/>
</dbReference>
<organism evidence="6 7">
    <name type="scientific">Coniophora puteana (strain RWD-64-598)</name>
    <name type="common">Brown rot fungus</name>
    <dbReference type="NCBI Taxonomy" id="741705"/>
    <lineage>
        <taxon>Eukaryota</taxon>
        <taxon>Fungi</taxon>
        <taxon>Dikarya</taxon>
        <taxon>Basidiomycota</taxon>
        <taxon>Agaricomycotina</taxon>
        <taxon>Agaricomycetes</taxon>
        <taxon>Agaricomycetidae</taxon>
        <taxon>Boletales</taxon>
        <taxon>Coniophorineae</taxon>
        <taxon>Coniophoraceae</taxon>
        <taxon>Coniophora</taxon>
    </lineage>
</organism>
<accession>A0A5M3M8T6</accession>
<dbReference type="InterPro" id="IPR001232">
    <property type="entry name" value="SKP1-like"/>
</dbReference>
<dbReference type="EMBL" id="JH711588">
    <property type="protein sequence ID" value="EIW75682.1"/>
    <property type="molecule type" value="Genomic_DNA"/>
</dbReference>
<comment type="caution">
    <text evidence="6">The sequence shown here is derived from an EMBL/GenBank/DDBJ whole genome shotgun (WGS) entry which is preliminary data.</text>
</comment>
<dbReference type="PANTHER" id="PTHR20648">
    <property type="entry name" value="ELONGIN-C"/>
    <property type="match status" value="1"/>
</dbReference>
<proteinExistence type="inferred from homology"/>
<dbReference type="GeneID" id="19206227"/>
<dbReference type="OrthoDB" id="249087at2759"/>
<comment type="subcellular location">
    <subcellularLocation>
        <location evidence="1">Nucleus</location>
    </subcellularLocation>
</comment>
<evidence type="ECO:0000256" key="2">
    <source>
        <dbReference type="ARBA" id="ARBA00009993"/>
    </source>
</evidence>
<dbReference type="InterPro" id="IPR016073">
    <property type="entry name" value="Skp1_comp_POZ"/>
</dbReference>
<comment type="similarity">
    <text evidence="2">Belongs to the SKP1 family.</text>
</comment>
<evidence type="ECO:0000313" key="7">
    <source>
        <dbReference type="Proteomes" id="UP000053558"/>
    </source>
</evidence>
<dbReference type="Proteomes" id="UP000053558">
    <property type="component" value="Unassembled WGS sequence"/>
</dbReference>
<protein>
    <recommendedName>
        <fullName evidence="3">Elongin-C</fullName>
    </recommendedName>
</protein>
<sequence>MTDVDMNGADDANGVDAGNDWVRIKSADGFSFLVKRRVAMASGTLRNMLSADSNFKEALANTCPIEERAAVVEKVCEYMSFKAHHENAPPREEIPVNEFTERIPPEIALELLLAADYLEDLSEAFLPVFLL</sequence>
<dbReference type="AlphaFoldDB" id="A0A5M3M8T6"/>
<dbReference type="FunFam" id="3.30.710.10:FF:000035">
    <property type="entry name" value="Elongin C transcription elongation factor"/>
    <property type="match status" value="1"/>
</dbReference>
<dbReference type="KEGG" id="cput:CONPUDRAFT_169436"/>
<evidence type="ECO:0000259" key="5">
    <source>
        <dbReference type="Pfam" id="PF03931"/>
    </source>
</evidence>
<reference evidence="7" key="1">
    <citation type="journal article" date="2012" name="Science">
        <title>The Paleozoic origin of enzymatic lignin decomposition reconstructed from 31 fungal genomes.</title>
        <authorList>
            <person name="Floudas D."/>
            <person name="Binder M."/>
            <person name="Riley R."/>
            <person name="Barry K."/>
            <person name="Blanchette R.A."/>
            <person name="Henrissat B."/>
            <person name="Martinez A.T."/>
            <person name="Otillar R."/>
            <person name="Spatafora J.W."/>
            <person name="Yadav J.S."/>
            <person name="Aerts A."/>
            <person name="Benoit I."/>
            <person name="Boyd A."/>
            <person name="Carlson A."/>
            <person name="Copeland A."/>
            <person name="Coutinho P.M."/>
            <person name="de Vries R.P."/>
            <person name="Ferreira P."/>
            <person name="Findley K."/>
            <person name="Foster B."/>
            <person name="Gaskell J."/>
            <person name="Glotzer D."/>
            <person name="Gorecki P."/>
            <person name="Heitman J."/>
            <person name="Hesse C."/>
            <person name="Hori C."/>
            <person name="Igarashi K."/>
            <person name="Jurgens J.A."/>
            <person name="Kallen N."/>
            <person name="Kersten P."/>
            <person name="Kohler A."/>
            <person name="Kuees U."/>
            <person name="Kumar T.K.A."/>
            <person name="Kuo A."/>
            <person name="LaButti K."/>
            <person name="Larrondo L.F."/>
            <person name="Lindquist E."/>
            <person name="Ling A."/>
            <person name="Lombard V."/>
            <person name="Lucas S."/>
            <person name="Lundell T."/>
            <person name="Martin R."/>
            <person name="McLaughlin D.J."/>
            <person name="Morgenstern I."/>
            <person name="Morin E."/>
            <person name="Murat C."/>
            <person name="Nagy L.G."/>
            <person name="Nolan M."/>
            <person name="Ohm R.A."/>
            <person name="Patyshakuliyeva A."/>
            <person name="Rokas A."/>
            <person name="Ruiz-Duenas F.J."/>
            <person name="Sabat G."/>
            <person name="Salamov A."/>
            <person name="Samejima M."/>
            <person name="Schmutz J."/>
            <person name="Slot J.C."/>
            <person name="St John F."/>
            <person name="Stenlid J."/>
            <person name="Sun H."/>
            <person name="Sun S."/>
            <person name="Syed K."/>
            <person name="Tsang A."/>
            <person name="Wiebenga A."/>
            <person name="Young D."/>
            <person name="Pisabarro A."/>
            <person name="Eastwood D.C."/>
            <person name="Martin F."/>
            <person name="Cullen D."/>
            <person name="Grigoriev I.V."/>
            <person name="Hibbett D.S."/>
        </authorList>
    </citation>
    <scope>NUCLEOTIDE SEQUENCE [LARGE SCALE GENOMIC DNA]</scope>
    <source>
        <strain evidence="7">RWD-64-598 SS2</strain>
    </source>
</reference>
<gene>
    <name evidence="6" type="ORF">CONPUDRAFT_169436</name>
</gene>
<keyword evidence="4" id="KW-0539">Nucleus</keyword>
<dbReference type="GO" id="GO:0006511">
    <property type="term" value="P:ubiquitin-dependent protein catabolic process"/>
    <property type="evidence" value="ECO:0007669"/>
    <property type="project" value="InterPro"/>
</dbReference>
<evidence type="ECO:0000256" key="4">
    <source>
        <dbReference type="ARBA" id="ARBA00023242"/>
    </source>
</evidence>